<protein>
    <submittedName>
        <fullName evidence="2">Uncharacterized protein</fullName>
    </submittedName>
</protein>
<feature type="compositionally biased region" description="Basic and acidic residues" evidence="1">
    <location>
        <begin position="1"/>
        <end position="19"/>
    </location>
</feature>
<sequence>MTFWHDSHFENDESEDGGRRNVQCDSVFGRNKQLQLQASTTNYVLTEVSTTNYVLLTTV</sequence>
<dbReference type="AlphaFoldDB" id="A0A7R8WHX9"/>
<evidence type="ECO:0000256" key="1">
    <source>
        <dbReference type="SAM" id="MobiDB-lite"/>
    </source>
</evidence>
<reference evidence="2" key="1">
    <citation type="submission" date="2020-11" db="EMBL/GenBank/DDBJ databases">
        <authorList>
            <person name="Tran Van P."/>
        </authorList>
    </citation>
    <scope>NUCLEOTIDE SEQUENCE</scope>
</reference>
<evidence type="ECO:0000313" key="2">
    <source>
        <dbReference type="EMBL" id="CAD7232027.1"/>
    </source>
</evidence>
<dbReference type="EMBL" id="OB664138">
    <property type="protein sequence ID" value="CAD7232027.1"/>
    <property type="molecule type" value="Genomic_DNA"/>
</dbReference>
<organism evidence="2">
    <name type="scientific">Cyprideis torosa</name>
    <dbReference type="NCBI Taxonomy" id="163714"/>
    <lineage>
        <taxon>Eukaryota</taxon>
        <taxon>Metazoa</taxon>
        <taxon>Ecdysozoa</taxon>
        <taxon>Arthropoda</taxon>
        <taxon>Crustacea</taxon>
        <taxon>Oligostraca</taxon>
        <taxon>Ostracoda</taxon>
        <taxon>Podocopa</taxon>
        <taxon>Podocopida</taxon>
        <taxon>Cytherocopina</taxon>
        <taxon>Cytheroidea</taxon>
        <taxon>Cytherideidae</taxon>
        <taxon>Cyprideis</taxon>
    </lineage>
</organism>
<proteinExistence type="predicted"/>
<feature type="region of interest" description="Disordered" evidence="1">
    <location>
        <begin position="1"/>
        <end position="20"/>
    </location>
</feature>
<accession>A0A7R8WHX9</accession>
<gene>
    <name evidence="2" type="ORF">CTOB1V02_LOCUS9868</name>
</gene>
<name>A0A7R8WHX9_9CRUS</name>